<dbReference type="PANTHER" id="PTHR31900">
    <property type="entry name" value="F-BOX/RNI SUPERFAMILY PROTEIN-RELATED"/>
    <property type="match status" value="1"/>
</dbReference>
<evidence type="ECO:0008006" key="3">
    <source>
        <dbReference type="Google" id="ProtNLM"/>
    </source>
</evidence>
<proteinExistence type="predicted"/>
<gene>
    <name evidence="1" type="ORF">LR48_Vigan09g052000</name>
</gene>
<dbReference type="Proteomes" id="UP000053144">
    <property type="component" value="Chromosome 9"/>
</dbReference>
<name>A0A0L9V9V5_PHAAN</name>
<dbReference type="PANTHER" id="PTHR31900:SF34">
    <property type="entry name" value="EMB|CAB62440.1-RELATED"/>
    <property type="match status" value="1"/>
</dbReference>
<sequence length="391" mass="44803">MDETREVEARSVFRIWVVVYWIEVDPCQYTKDDGDGVEEIGVFTVKNGGEDELSRVLSIVTIWVADGRTKEFSVVQDCAVVDDRCRCRQSVEKRPSFFISTMTETSLITRLTLIFYTMWTLSCFRVIETNPCIDFASDLTLPMVILYKTLVVLNLTFIQVENTFSIDLPLLKILHLKNISSPEGPDLSQLLSGCPNIEDLKVKGFLSTTKGKFIRIPKLVRANIHEDLLPLEVFKDVEVLFLDSKYQQILDFDFQNLVRLELILQLSKDWLGVLEVLEHCPKLHTLLVRMYKSNFDTFLAGHEEVVWPFPQCVCACISSHLKTCSLKYYTGSIVADEEKSTTVQKSQLECRKVNKSTRVQKIQPEYRKSCAERQIPLSASPTLTAERQKCC</sequence>
<evidence type="ECO:0000313" key="1">
    <source>
        <dbReference type="EMBL" id="KOM51861.1"/>
    </source>
</evidence>
<dbReference type="Gramene" id="KOM51861">
    <property type="protein sequence ID" value="KOM51861"/>
    <property type="gene ID" value="LR48_Vigan09g052000"/>
</dbReference>
<dbReference type="AlphaFoldDB" id="A0A0L9V9V5"/>
<dbReference type="EMBL" id="CM003379">
    <property type="protein sequence ID" value="KOM51861.1"/>
    <property type="molecule type" value="Genomic_DNA"/>
</dbReference>
<dbReference type="InterPro" id="IPR050232">
    <property type="entry name" value="FBL13/AtMIF1-like"/>
</dbReference>
<protein>
    <recommendedName>
        <fullName evidence="3">FBD domain-containing protein</fullName>
    </recommendedName>
</protein>
<evidence type="ECO:0000313" key="2">
    <source>
        <dbReference type="Proteomes" id="UP000053144"/>
    </source>
</evidence>
<organism evidence="1 2">
    <name type="scientific">Phaseolus angularis</name>
    <name type="common">Azuki bean</name>
    <name type="synonym">Vigna angularis</name>
    <dbReference type="NCBI Taxonomy" id="3914"/>
    <lineage>
        <taxon>Eukaryota</taxon>
        <taxon>Viridiplantae</taxon>
        <taxon>Streptophyta</taxon>
        <taxon>Embryophyta</taxon>
        <taxon>Tracheophyta</taxon>
        <taxon>Spermatophyta</taxon>
        <taxon>Magnoliopsida</taxon>
        <taxon>eudicotyledons</taxon>
        <taxon>Gunneridae</taxon>
        <taxon>Pentapetalae</taxon>
        <taxon>rosids</taxon>
        <taxon>fabids</taxon>
        <taxon>Fabales</taxon>
        <taxon>Fabaceae</taxon>
        <taxon>Papilionoideae</taxon>
        <taxon>50 kb inversion clade</taxon>
        <taxon>NPAAA clade</taxon>
        <taxon>indigoferoid/millettioid clade</taxon>
        <taxon>Phaseoleae</taxon>
        <taxon>Vigna</taxon>
    </lineage>
</organism>
<accession>A0A0L9V9V5</accession>
<reference evidence="2" key="1">
    <citation type="journal article" date="2015" name="Proc. Natl. Acad. Sci. U.S.A.">
        <title>Genome sequencing of adzuki bean (Vigna angularis) provides insight into high starch and low fat accumulation and domestication.</title>
        <authorList>
            <person name="Yang K."/>
            <person name="Tian Z."/>
            <person name="Chen C."/>
            <person name="Luo L."/>
            <person name="Zhao B."/>
            <person name="Wang Z."/>
            <person name="Yu L."/>
            <person name="Li Y."/>
            <person name="Sun Y."/>
            <person name="Li W."/>
            <person name="Chen Y."/>
            <person name="Li Y."/>
            <person name="Zhang Y."/>
            <person name="Ai D."/>
            <person name="Zhao J."/>
            <person name="Shang C."/>
            <person name="Ma Y."/>
            <person name="Wu B."/>
            <person name="Wang M."/>
            <person name="Gao L."/>
            <person name="Sun D."/>
            <person name="Zhang P."/>
            <person name="Guo F."/>
            <person name="Wang W."/>
            <person name="Li Y."/>
            <person name="Wang J."/>
            <person name="Varshney R.K."/>
            <person name="Wang J."/>
            <person name="Ling H.Q."/>
            <person name="Wan P."/>
        </authorList>
    </citation>
    <scope>NUCLEOTIDE SEQUENCE</scope>
    <source>
        <strain evidence="2">cv. Jingnong 6</strain>
    </source>
</reference>